<evidence type="ECO:0000256" key="1">
    <source>
        <dbReference type="SAM" id="MobiDB-lite"/>
    </source>
</evidence>
<name>A0A0E0DE23_9ORYZ</name>
<accession>A0A0E0DE23</accession>
<protein>
    <submittedName>
        <fullName evidence="2">Uncharacterized protein</fullName>
    </submittedName>
</protein>
<sequence length="108" mass="11869">MVPSMRIEDGSSQFLAGHTTFFVNMPMFLTGMNDQWHEASTYNTRMYTGEQMMGYAGSTQSYGEPCSYGGAQHEIGPSQLDDPPPITQPTQDYGHIDFSDVEVACVGS</sequence>
<feature type="region of interest" description="Disordered" evidence="1">
    <location>
        <begin position="68"/>
        <end position="93"/>
    </location>
</feature>
<dbReference type="EnsemblPlants" id="OMERI04G10950.1">
    <property type="protein sequence ID" value="OMERI04G10950.1"/>
    <property type="gene ID" value="OMERI04G10950"/>
</dbReference>
<dbReference type="Proteomes" id="UP000008021">
    <property type="component" value="Chromosome 4"/>
</dbReference>
<dbReference type="Gramene" id="OMERI04G10950.1">
    <property type="protein sequence ID" value="OMERI04G10950.1"/>
    <property type="gene ID" value="OMERI04G10950"/>
</dbReference>
<dbReference type="AlphaFoldDB" id="A0A0E0DE23"/>
<keyword evidence="3" id="KW-1185">Reference proteome</keyword>
<proteinExistence type="predicted"/>
<organism evidence="2">
    <name type="scientific">Oryza meridionalis</name>
    <dbReference type="NCBI Taxonomy" id="40149"/>
    <lineage>
        <taxon>Eukaryota</taxon>
        <taxon>Viridiplantae</taxon>
        <taxon>Streptophyta</taxon>
        <taxon>Embryophyta</taxon>
        <taxon>Tracheophyta</taxon>
        <taxon>Spermatophyta</taxon>
        <taxon>Magnoliopsida</taxon>
        <taxon>Liliopsida</taxon>
        <taxon>Poales</taxon>
        <taxon>Poaceae</taxon>
        <taxon>BOP clade</taxon>
        <taxon>Oryzoideae</taxon>
        <taxon>Oryzeae</taxon>
        <taxon>Oryzinae</taxon>
        <taxon>Oryza</taxon>
    </lineage>
</organism>
<reference evidence="2" key="1">
    <citation type="submission" date="2015-04" db="UniProtKB">
        <authorList>
            <consortium name="EnsemblPlants"/>
        </authorList>
    </citation>
    <scope>IDENTIFICATION</scope>
</reference>
<evidence type="ECO:0000313" key="2">
    <source>
        <dbReference type="EnsemblPlants" id="OMERI04G10950.1"/>
    </source>
</evidence>
<evidence type="ECO:0000313" key="3">
    <source>
        <dbReference type="Proteomes" id="UP000008021"/>
    </source>
</evidence>
<reference evidence="2" key="2">
    <citation type="submission" date="2018-05" db="EMBL/GenBank/DDBJ databases">
        <title>OmerRS3 (Oryza meridionalis Reference Sequence Version 3).</title>
        <authorList>
            <person name="Zhang J."/>
            <person name="Kudrna D."/>
            <person name="Lee S."/>
            <person name="Talag J."/>
            <person name="Welchert J."/>
            <person name="Wing R.A."/>
        </authorList>
    </citation>
    <scope>NUCLEOTIDE SEQUENCE [LARGE SCALE GENOMIC DNA]</scope>
    <source>
        <strain evidence="2">cv. OR44</strain>
    </source>
</reference>